<evidence type="ECO:0000256" key="1">
    <source>
        <dbReference type="SAM" id="MobiDB-lite"/>
    </source>
</evidence>
<feature type="region of interest" description="Disordered" evidence="1">
    <location>
        <begin position="359"/>
        <end position="427"/>
    </location>
</feature>
<feature type="compositionally biased region" description="Basic residues" evidence="1">
    <location>
        <begin position="395"/>
        <end position="410"/>
    </location>
</feature>
<dbReference type="OrthoDB" id="8935755at2759"/>
<reference evidence="3" key="1">
    <citation type="journal article" date="2004" name="Nature">
        <title>Genome duplication in the teleost fish Tetraodon nigroviridis reveals the early vertebrate proto-karyotype.</title>
        <authorList>
            <person name="Jaillon O."/>
            <person name="Aury J.-M."/>
            <person name="Brunet F."/>
            <person name="Petit J.-L."/>
            <person name="Stange-Thomann N."/>
            <person name="Mauceli E."/>
            <person name="Bouneau L."/>
            <person name="Fischer C."/>
            <person name="Ozouf-Costaz C."/>
            <person name="Bernot A."/>
            <person name="Nicaud S."/>
            <person name="Jaffe D."/>
            <person name="Fisher S."/>
            <person name="Lutfalla G."/>
            <person name="Dossat C."/>
            <person name="Segurens B."/>
            <person name="Dasilva C."/>
            <person name="Salanoubat M."/>
            <person name="Levy M."/>
            <person name="Boudet N."/>
            <person name="Castellano S."/>
            <person name="Anthouard V."/>
            <person name="Jubin C."/>
            <person name="Castelli V."/>
            <person name="Katinka M."/>
            <person name="Vacherie B."/>
            <person name="Biemont C."/>
            <person name="Skalli Z."/>
            <person name="Cattolico L."/>
            <person name="Poulain J."/>
            <person name="De Berardinis V."/>
            <person name="Cruaud C."/>
            <person name="Duprat S."/>
            <person name="Brottier P."/>
            <person name="Coutanceau J.-P."/>
            <person name="Gouzy J."/>
            <person name="Parra G."/>
            <person name="Lardier G."/>
            <person name="Chapple C."/>
            <person name="McKernan K.J."/>
            <person name="McEwan P."/>
            <person name="Bosak S."/>
            <person name="Kellis M."/>
            <person name="Volff J.-N."/>
            <person name="Guigo R."/>
            <person name="Zody M.C."/>
            <person name="Mesirov J."/>
            <person name="Lindblad-Toh K."/>
            <person name="Birren B."/>
            <person name="Nusbaum C."/>
            <person name="Kahn D."/>
            <person name="Robinson-Rechavi M."/>
            <person name="Laudet V."/>
            <person name="Schachter V."/>
            <person name="Quetier F."/>
            <person name="Saurin W."/>
            <person name="Scarpelli C."/>
            <person name="Wincker P."/>
            <person name="Lander E.S."/>
            <person name="Weissenbach J."/>
            <person name="Roest Crollius H."/>
        </authorList>
    </citation>
    <scope>NUCLEOTIDE SEQUENCE [LARGE SCALE GENOMIC DNA]</scope>
</reference>
<dbReference type="AlphaFoldDB" id="Q4T834"/>
<gene>
    <name evidence="3" type="ORF">GSTENG00005426001</name>
</gene>
<protein>
    <submittedName>
        <fullName evidence="3">(spotted green pufferfish) hypothetical protein</fullName>
    </submittedName>
</protein>
<dbReference type="InterPro" id="IPR001214">
    <property type="entry name" value="SET_dom"/>
</dbReference>
<dbReference type="Pfam" id="PF00856">
    <property type="entry name" value="SET"/>
    <property type="match status" value="1"/>
</dbReference>
<dbReference type="KEGG" id="tng:GSTEN00005426G001"/>
<comment type="caution">
    <text evidence="3">The sequence shown here is derived from an EMBL/GenBank/DDBJ whole genome shotgun (WGS) entry which is preliminary data.</text>
</comment>
<evidence type="ECO:0000313" key="3">
    <source>
        <dbReference type="EMBL" id="CAF90948.1"/>
    </source>
</evidence>
<reference evidence="3" key="2">
    <citation type="submission" date="2004-02" db="EMBL/GenBank/DDBJ databases">
        <authorList>
            <consortium name="Genoscope"/>
            <consortium name="Whitehead Institute Centre for Genome Research"/>
        </authorList>
    </citation>
    <scope>NUCLEOTIDE SEQUENCE</scope>
</reference>
<dbReference type="Gene3D" id="2.170.270.10">
    <property type="entry name" value="SET domain"/>
    <property type="match status" value="1"/>
</dbReference>
<dbReference type="SUPFAM" id="SSF82199">
    <property type="entry name" value="SET domain"/>
    <property type="match status" value="1"/>
</dbReference>
<accession>Q4T834</accession>
<name>Q4T834_TETNG</name>
<feature type="compositionally biased region" description="Basic and acidic residues" evidence="1">
    <location>
        <begin position="368"/>
        <end position="378"/>
    </location>
</feature>
<feature type="domain" description="SET" evidence="2">
    <location>
        <begin position="1"/>
        <end position="69"/>
    </location>
</feature>
<dbReference type="CDD" id="cd08161">
    <property type="entry name" value="SET"/>
    <property type="match status" value="1"/>
</dbReference>
<sequence>VFVRKHQTVSGSHPTFPSTAQSLLLTTAGSFPPSPNCRIREVNCGSQVRLVVIAIRDITKGEEITVDYSLTEWGENLVSALKSQNLTGFRATVSPGQHDCNSDTENSTIKKLQSAEAWRLLCHSSLALLILYNRRRECEVSKLSINEYCARVTPQCPVPVPPGAPPALTPLEASLSPFERLVLPHLPRVGVQGKRGRVQPLILPPHCEPCLELLLQTRQDVGVDPANPYVFARPYHSPATPLRGTDLLRSLARSSGTRNPRALTQTRVRRQVAILTQLLLLGEGEEPRHSGGSAVERLEHFLEREYHVTQNCAGIGQDPGLMGRVGRVVLCGERDGVLFRGMSLNQICLELDVMSGNSADSYSEGESEGEHVKEKSEEPITAAAPDPTPTLLYVRKGKNNGRVGRPKKLKNSQPPLPPPPLPSIHRRRGSGLQKSKLVIYNSHVVFQFPLNGRIFLFFFFFTLPLTGKRGVLKRPWSEAERAAVEEHLTRNITELRVPAKADCERCLQQCPLLVNNHRDWRAIKFYCHNRIQLLKKNQRRENELQPLTVC</sequence>
<feature type="non-terminal residue" evidence="3">
    <location>
        <position position="1"/>
    </location>
</feature>
<dbReference type="PANTHER" id="PTHR33480">
    <property type="entry name" value="SET DOMAIN-CONTAINING PROTEIN-RELATED"/>
    <property type="match status" value="1"/>
</dbReference>
<organism evidence="3">
    <name type="scientific">Tetraodon nigroviridis</name>
    <name type="common">Spotted green pufferfish</name>
    <name type="synonym">Chelonodon nigroviridis</name>
    <dbReference type="NCBI Taxonomy" id="99883"/>
    <lineage>
        <taxon>Eukaryota</taxon>
        <taxon>Metazoa</taxon>
        <taxon>Chordata</taxon>
        <taxon>Craniata</taxon>
        <taxon>Vertebrata</taxon>
        <taxon>Euteleostomi</taxon>
        <taxon>Actinopterygii</taxon>
        <taxon>Neopterygii</taxon>
        <taxon>Teleostei</taxon>
        <taxon>Neoteleostei</taxon>
        <taxon>Acanthomorphata</taxon>
        <taxon>Eupercaria</taxon>
        <taxon>Tetraodontiformes</taxon>
        <taxon>Tetradontoidea</taxon>
        <taxon>Tetraodontidae</taxon>
        <taxon>Tetraodon</taxon>
    </lineage>
</organism>
<dbReference type="InterPro" id="IPR046341">
    <property type="entry name" value="SET_dom_sf"/>
</dbReference>
<dbReference type="PANTHER" id="PTHR33480:SF3">
    <property type="entry name" value="SI:DKEY-117M1.4"/>
    <property type="match status" value="1"/>
</dbReference>
<proteinExistence type="predicted"/>
<dbReference type="EMBL" id="CAAE01007903">
    <property type="protein sequence ID" value="CAF90948.1"/>
    <property type="molecule type" value="Genomic_DNA"/>
</dbReference>
<dbReference type="PROSITE" id="PS50280">
    <property type="entry name" value="SET"/>
    <property type="match status" value="1"/>
</dbReference>
<evidence type="ECO:0000259" key="2">
    <source>
        <dbReference type="PROSITE" id="PS50280"/>
    </source>
</evidence>